<dbReference type="eggNOG" id="KOG2064">
    <property type="taxonomic scope" value="Eukaryota"/>
</dbReference>
<keyword evidence="5" id="KW-0378">Hydrolase</keyword>
<dbReference type="GO" id="GO:0004649">
    <property type="term" value="F:poly(ADP-ribose) glycohydrolase activity"/>
    <property type="evidence" value="ECO:0007669"/>
    <property type="project" value="InterPro"/>
</dbReference>
<dbReference type="InterPro" id="IPR046372">
    <property type="entry name" value="PARG_cat_C"/>
</dbReference>
<keyword evidence="6" id="KW-1185">Reference proteome</keyword>
<sequence length="416" mass="47230">MVGNITDVIKDSTENCNTTTEDKDLNMGKQEIIQITEQLIEVINNGDFEACRKICNPGLTSFEPEGLGNLVEGMNFRKFCFENLLSKNSKCIHAIILNPHVHVIREDTARIAYIHLNTLMDRVHLPPAKPTGLVTFTRQSLEDFPEWERCEKPLTRLHVTYEGTIEGNGQGMLQVDFANRFVGGGVTSAGLVQEEIRFLINPELIVSRLFTEVLDHNECLIITGTEQYSEYTGYAETYRWARSHEDGNERDDWQRRSTEIVAIDALHFRRYLDQFVPEKIRRELNKAAYCGFLRPGISSENLSAVATGNWGCGAFGGDARLKALIQILAAAVAERDVVYFTFGDSELMRDIYSMHTFLTERKLTVGEVYKLLLRYYNEECRNCSTPGPDMKLYPFIYQAFESCAETTNQPGQRTGA</sequence>
<evidence type="ECO:0000256" key="1">
    <source>
        <dbReference type="PIRSR" id="PIRSR607724-1"/>
    </source>
</evidence>
<dbReference type="GO" id="GO:1990966">
    <property type="term" value="P:ATP generation from poly-ADP-D-ribose"/>
    <property type="evidence" value="ECO:0007669"/>
    <property type="project" value="TreeGrafter"/>
</dbReference>
<dbReference type="PANTHER" id="PTHR12837">
    <property type="entry name" value="POLY ADP-RIBOSE GLYCOHYDROLASE"/>
    <property type="match status" value="1"/>
</dbReference>
<dbReference type="InterPro" id="IPR013543">
    <property type="entry name" value="Ca/CaM-dep_prot_kinase-assoc"/>
</dbReference>
<dbReference type="EMBL" id="KB102490">
    <property type="protein sequence ID" value="ELK35240.1"/>
    <property type="molecule type" value="Genomic_DNA"/>
</dbReference>
<evidence type="ECO:0000256" key="2">
    <source>
        <dbReference type="PIRSR" id="PIRSR607724-2"/>
    </source>
</evidence>
<feature type="active site" evidence="1">
    <location>
        <position position="176"/>
    </location>
</feature>
<dbReference type="Pfam" id="PF08332">
    <property type="entry name" value="CaMKII_AD"/>
    <property type="match status" value="1"/>
</dbReference>
<dbReference type="GO" id="GO:0005634">
    <property type="term" value="C:nucleus"/>
    <property type="evidence" value="ECO:0007669"/>
    <property type="project" value="TreeGrafter"/>
</dbReference>
<dbReference type="Gene3D" id="3.10.450.50">
    <property type="match status" value="1"/>
</dbReference>
<feature type="binding site" evidence="2">
    <location>
        <position position="179"/>
    </location>
    <ligand>
        <name>substrate</name>
    </ligand>
</feature>
<gene>
    <name evidence="5" type="ORF">MDA_GLEAN10013149</name>
</gene>
<dbReference type="GO" id="GO:0005975">
    <property type="term" value="P:carbohydrate metabolic process"/>
    <property type="evidence" value="ECO:0007669"/>
    <property type="project" value="InterPro"/>
</dbReference>
<protein>
    <submittedName>
        <fullName evidence="5">Poly(ADP-ribose) glycohydrolase</fullName>
    </submittedName>
</protein>
<dbReference type="PANTHER" id="PTHR12837:SF15">
    <property type="entry name" value="POLY(ADP-RIBOSE) GLYCOHYDROLASE"/>
    <property type="match status" value="1"/>
</dbReference>
<feature type="domain" description="Calcium/calmodulin-dependent protein kinase II association-domain" evidence="4">
    <location>
        <begin position="29"/>
        <end position="122"/>
    </location>
</feature>
<accession>L5MAD7</accession>
<evidence type="ECO:0000259" key="3">
    <source>
        <dbReference type="Pfam" id="PF05028"/>
    </source>
</evidence>
<proteinExistence type="predicted"/>
<dbReference type="GO" id="GO:0005516">
    <property type="term" value="F:calmodulin binding"/>
    <property type="evidence" value="ECO:0007669"/>
    <property type="project" value="InterPro"/>
</dbReference>
<dbReference type="InterPro" id="IPR032710">
    <property type="entry name" value="NTF2-like_dom_sf"/>
</dbReference>
<dbReference type="SUPFAM" id="SSF54427">
    <property type="entry name" value="NTF2-like"/>
    <property type="match status" value="1"/>
</dbReference>
<evidence type="ECO:0000313" key="6">
    <source>
        <dbReference type="Proteomes" id="UP000010556"/>
    </source>
</evidence>
<dbReference type="Pfam" id="PF05028">
    <property type="entry name" value="PARG_cat_C"/>
    <property type="match status" value="1"/>
</dbReference>
<dbReference type="AlphaFoldDB" id="L5MAD7"/>
<dbReference type="GO" id="GO:0009225">
    <property type="term" value="P:nucleotide-sugar metabolic process"/>
    <property type="evidence" value="ECO:0007669"/>
    <property type="project" value="TreeGrafter"/>
</dbReference>
<dbReference type="GO" id="GO:0006282">
    <property type="term" value="P:regulation of DNA repair"/>
    <property type="evidence" value="ECO:0007669"/>
    <property type="project" value="InterPro"/>
</dbReference>
<dbReference type="GO" id="GO:0005737">
    <property type="term" value="C:cytoplasm"/>
    <property type="evidence" value="ECO:0007669"/>
    <property type="project" value="TreeGrafter"/>
</dbReference>
<dbReference type="InterPro" id="IPR007724">
    <property type="entry name" value="Poly_GlycHdrlase"/>
</dbReference>
<reference evidence="6" key="1">
    <citation type="journal article" date="2013" name="Science">
        <title>Comparative analysis of bat genomes provides insight into the evolution of flight and immunity.</title>
        <authorList>
            <person name="Zhang G."/>
            <person name="Cowled C."/>
            <person name="Shi Z."/>
            <person name="Huang Z."/>
            <person name="Bishop-Lilly K.A."/>
            <person name="Fang X."/>
            <person name="Wynne J.W."/>
            <person name="Xiong Z."/>
            <person name="Baker M.L."/>
            <person name="Zhao W."/>
            <person name="Tachedjian M."/>
            <person name="Zhu Y."/>
            <person name="Zhou P."/>
            <person name="Jiang X."/>
            <person name="Ng J."/>
            <person name="Yang L."/>
            <person name="Wu L."/>
            <person name="Xiao J."/>
            <person name="Feng Y."/>
            <person name="Chen Y."/>
            <person name="Sun X."/>
            <person name="Zhang Y."/>
            <person name="Marsh G.A."/>
            <person name="Crameri G."/>
            <person name="Broder C.C."/>
            <person name="Frey K.G."/>
            <person name="Wang L.F."/>
            <person name="Wang J."/>
        </authorList>
    </citation>
    <scope>NUCLEOTIDE SEQUENCE [LARGE SCALE GENOMIC DNA]</scope>
</reference>
<feature type="domain" description="PARG catalytic Macro" evidence="3">
    <location>
        <begin position="145"/>
        <end position="348"/>
    </location>
</feature>
<organism evidence="5 6">
    <name type="scientific">Myotis davidii</name>
    <name type="common">David's myotis</name>
    <dbReference type="NCBI Taxonomy" id="225400"/>
    <lineage>
        <taxon>Eukaryota</taxon>
        <taxon>Metazoa</taxon>
        <taxon>Chordata</taxon>
        <taxon>Craniata</taxon>
        <taxon>Vertebrata</taxon>
        <taxon>Euteleostomi</taxon>
        <taxon>Mammalia</taxon>
        <taxon>Eutheria</taxon>
        <taxon>Laurasiatheria</taxon>
        <taxon>Chiroptera</taxon>
        <taxon>Yangochiroptera</taxon>
        <taxon>Vespertilionidae</taxon>
        <taxon>Myotis</taxon>
    </lineage>
</organism>
<dbReference type="GO" id="GO:0004683">
    <property type="term" value="F:calcium/calmodulin-dependent protein kinase activity"/>
    <property type="evidence" value="ECO:0007669"/>
    <property type="project" value="InterPro"/>
</dbReference>
<evidence type="ECO:0000313" key="5">
    <source>
        <dbReference type="EMBL" id="ELK35240.1"/>
    </source>
</evidence>
<feature type="active site" evidence="1">
    <location>
        <position position="194"/>
    </location>
</feature>
<dbReference type="Proteomes" id="UP000010556">
    <property type="component" value="Unassembled WGS sequence"/>
</dbReference>
<name>L5MAD7_MYODS</name>
<feature type="binding site" evidence="2">
    <location>
        <position position="234"/>
    </location>
    <ligand>
        <name>substrate</name>
    </ligand>
</feature>
<feature type="binding site" evidence="2">
    <location>
        <position position="193"/>
    </location>
    <ligand>
        <name>substrate</name>
    </ligand>
</feature>
<feature type="active site" evidence="1">
    <location>
        <position position="195"/>
    </location>
</feature>
<evidence type="ECO:0000259" key="4">
    <source>
        <dbReference type="Pfam" id="PF08332"/>
    </source>
</evidence>